<organism evidence="1 2">
    <name type="scientific">Bacteroides fragilis str. 3998T(B)3</name>
    <dbReference type="NCBI Taxonomy" id="1339316"/>
    <lineage>
        <taxon>Bacteria</taxon>
        <taxon>Pseudomonadati</taxon>
        <taxon>Bacteroidota</taxon>
        <taxon>Bacteroidia</taxon>
        <taxon>Bacteroidales</taxon>
        <taxon>Bacteroidaceae</taxon>
        <taxon>Bacteroides</taxon>
    </lineage>
</organism>
<gene>
    <name evidence="1" type="ORF">M125_3503</name>
</gene>
<dbReference type="AlphaFoldDB" id="A0A015XAW2"/>
<evidence type="ECO:0000313" key="2">
    <source>
        <dbReference type="Proteomes" id="UP000020773"/>
    </source>
</evidence>
<dbReference type="Proteomes" id="UP000020773">
    <property type="component" value="Unassembled WGS sequence"/>
</dbReference>
<feature type="non-terminal residue" evidence="1">
    <location>
        <position position="30"/>
    </location>
</feature>
<sequence length="30" mass="3568">MINRINELQIRFGNEMQFSYPNLDGLIGRK</sequence>
<comment type="caution">
    <text evidence="1">The sequence shown here is derived from an EMBL/GenBank/DDBJ whole genome shotgun (WGS) entry which is preliminary data.</text>
</comment>
<protein>
    <submittedName>
        <fullName evidence="1">Uncharacterized protein</fullName>
    </submittedName>
</protein>
<reference evidence="1 2" key="1">
    <citation type="submission" date="2014-02" db="EMBL/GenBank/DDBJ databases">
        <authorList>
            <person name="Sears C."/>
            <person name="Carroll K."/>
            <person name="Sack B.R."/>
            <person name="Qadri F."/>
            <person name="Myers L.L."/>
            <person name="Chung G.-T."/>
            <person name="Escheverria P."/>
            <person name="Fraser C.M."/>
            <person name="Sadzewicz L."/>
            <person name="Shefchek K.A."/>
            <person name="Tallon L."/>
            <person name="Das S.P."/>
            <person name="Daugherty S."/>
            <person name="Mongodin E.F."/>
        </authorList>
    </citation>
    <scope>NUCLEOTIDE SEQUENCE [LARGE SCALE GENOMIC DNA]</scope>
    <source>
        <strain evidence="2">3998T(B)3</strain>
    </source>
</reference>
<name>A0A015XAW2_BACFG</name>
<proteinExistence type="predicted"/>
<evidence type="ECO:0000313" key="1">
    <source>
        <dbReference type="EMBL" id="EXY89825.1"/>
    </source>
</evidence>
<accession>A0A015XAW2</accession>
<dbReference type="EMBL" id="JGDB01000223">
    <property type="protein sequence ID" value="EXY89825.1"/>
    <property type="molecule type" value="Genomic_DNA"/>
</dbReference>